<name>A0ABV6L3I4_9SPHI</name>
<evidence type="ECO:0000259" key="2">
    <source>
        <dbReference type="PROSITE" id="PS50943"/>
    </source>
</evidence>
<organism evidence="3 4">
    <name type="scientific">Mucilaginibacter angelicae</name>
    <dbReference type="NCBI Taxonomy" id="869718"/>
    <lineage>
        <taxon>Bacteria</taxon>
        <taxon>Pseudomonadati</taxon>
        <taxon>Bacteroidota</taxon>
        <taxon>Sphingobacteriia</taxon>
        <taxon>Sphingobacteriales</taxon>
        <taxon>Sphingobacteriaceae</taxon>
        <taxon>Mucilaginibacter</taxon>
    </lineage>
</organism>
<dbReference type="PROSITE" id="PS50943">
    <property type="entry name" value="HTH_CROC1"/>
    <property type="match status" value="1"/>
</dbReference>
<dbReference type="RefSeq" id="WP_377021863.1">
    <property type="nucleotide sequence ID" value="NZ_JBHLTS010000018.1"/>
</dbReference>
<feature type="domain" description="HTH cro/C1-type" evidence="2">
    <location>
        <begin position="22"/>
        <end position="76"/>
    </location>
</feature>
<accession>A0ABV6L3I4</accession>
<dbReference type="Proteomes" id="UP001589828">
    <property type="component" value="Unassembled WGS sequence"/>
</dbReference>
<evidence type="ECO:0000313" key="3">
    <source>
        <dbReference type="EMBL" id="MFC0514007.1"/>
    </source>
</evidence>
<dbReference type="InterPro" id="IPR010982">
    <property type="entry name" value="Lambda_DNA-bd_dom_sf"/>
</dbReference>
<proteinExistence type="predicted"/>
<keyword evidence="4" id="KW-1185">Reference proteome</keyword>
<keyword evidence="1" id="KW-0238">DNA-binding</keyword>
<dbReference type="PANTHER" id="PTHR46558">
    <property type="entry name" value="TRACRIPTIONAL REGULATORY PROTEIN-RELATED-RELATED"/>
    <property type="match status" value="1"/>
</dbReference>
<dbReference type="PANTHER" id="PTHR46558:SF4">
    <property type="entry name" value="DNA-BIDING PHAGE PROTEIN"/>
    <property type="match status" value="1"/>
</dbReference>
<evidence type="ECO:0000256" key="1">
    <source>
        <dbReference type="ARBA" id="ARBA00023125"/>
    </source>
</evidence>
<dbReference type="SUPFAM" id="SSF47413">
    <property type="entry name" value="lambda repressor-like DNA-binding domains"/>
    <property type="match status" value="1"/>
</dbReference>
<sequence>MKRIGVPYAEIRIKLKLITDNIRKLRESRNYSQEYMAGRLYISQNTYSKLELGYTALTLERLILIAGILNVDMINLAHPVDDTNVQNLENNFQQAPL</sequence>
<protein>
    <submittedName>
        <fullName evidence="3">Helix-turn-helix domain-containing protein</fullName>
    </submittedName>
</protein>
<comment type="caution">
    <text evidence="3">The sequence shown here is derived from an EMBL/GenBank/DDBJ whole genome shotgun (WGS) entry which is preliminary data.</text>
</comment>
<dbReference type="Gene3D" id="1.10.260.40">
    <property type="entry name" value="lambda repressor-like DNA-binding domains"/>
    <property type="match status" value="1"/>
</dbReference>
<dbReference type="SMART" id="SM00530">
    <property type="entry name" value="HTH_XRE"/>
    <property type="match status" value="1"/>
</dbReference>
<gene>
    <name evidence="3" type="ORF">ACFFGT_07355</name>
</gene>
<dbReference type="Pfam" id="PF01381">
    <property type="entry name" value="HTH_3"/>
    <property type="match status" value="1"/>
</dbReference>
<reference evidence="3 4" key="1">
    <citation type="submission" date="2024-09" db="EMBL/GenBank/DDBJ databases">
        <authorList>
            <person name="Sun Q."/>
            <person name="Mori K."/>
        </authorList>
    </citation>
    <scope>NUCLEOTIDE SEQUENCE [LARGE SCALE GENOMIC DNA]</scope>
    <source>
        <strain evidence="3 4">NCAIM B.02415</strain>
    </source>
</reference>
<evidence type="ECO:0000313" key="4">
    <source>
        <dbReference type="Proteomes" id="UP001589828"/>
    </source>
</evidence>
<dbReference type="EMBL" id="JBHLTS010000018">
    <property type="protein sequence ID" value="MFC0514007.1"/>
    <property type="molecule type" value="Genomic_DNA"/>
</dbReference>
<dbReference type="CDD" id="cd00093">
    <property type="entry name" value="HTH_XRE"/>
    <property type="match status" value="1"/>
</dbReference>
<dbReference type="InterPro" id="IPR001387">
    <property type="entry name" value="Cro/C1-type_HTH"/>
</dbReference>